<evidence type="ECO:0000313" key="3">
    <source>
        <dbReference type="EMBL" id="MBR0596318.1"/>
    </source>
</evidence>
<dbReference type="EMBL" id="JAGSND010000001">
    <property type="protein sequence ID" value="MBR0596318.1"/>
    <property type="molecule type" value="Genomic_DNA"/>
</dbReference>
<proteinExistence type="predicted"/>
<feature type="region of interest" description="Disordered" evidence="1">
    <location>
        <begin position="124"/>
        <end position="146"/>
    </location>
</feature>
<comment type="caution">
    <text evidence="3">The sequence shown here is derived from an EMBL/GenBank/DDBJ whole genome shotgun (WGS) entry which is preliminary data.</text>
</comment>
<evidence type="ECO:0000313" key="4">
    <source>
        <dbReference type="Proteomes" id="UP000675664"/>
    </source>
</evidence>
<reference evidence="3" key="1">
    <citation type="submission" date="2021-04" db="EMBL/GenBank/DDBJ databases">
        <title>Sinoanaerobacter chloroacetimidivorans sp. nov., an obligate anaerobic bacterium isolated from anaerobic sludge.</title>
        <authorList>
            <person name="Bao Y."/>
        </authorList>
    </citation>
    <scope>NUCLEOTIDE SEQUENCE</scope>
    <source>
        <strain evidence="3">BAD-6</strain>
    </source>
</reference>
<dbReference type="AlphaFoldDB" id="A0A8J8AZA6"/>
<dbReference type="RefSeq" id="WP_227016454.1">
    <property type="nucleotide sequence ID" value="NZ_JAGSND010000001.1"/>
</dbReference>
<name>A0A8J8AZA6_9FIRM</name>
<protein>
    <submittedName>
        <fullName evidence="3">Stage II sporulation protein P</fullName>
    </submittedName>
</protein>
<dbReference type="Pfam" id="PF07454">
    <property type="entry name" value="SpoIIP"/>
    <property type="match status" value="1"/>
</dbReference>
<dbReference type="Proteomes" id="UP000675664">
    <property type="component" value="Unassembled WGS sequence"/>
</dbReference>
<reference evidence="3" key="2">
    <citation type="submission" date="2021-04" db="EMBL/GenBank/DDBJ databases">
        <authorList>
            <person name="Liu J."/>
        </authorList>
    </citation>
    <scope>NUCLEOTIDE SEQUENCE</scope>
    <source>
        <strain evidence="3">BAD-6</strain>
    </source>
</reference>
<dbReference type="SUPFAM" id="SSF53187">
    <property type="entry name" value="Zn-dependent exopeptidases"/>
    <property type="match status" value="1"/>
</dbReference>
<sequence length="366" mass="40197">MRRRVYRGLRRRGGPSGGRLAVLTLMFWIFLGVVIFTLVNGGPGSIVEGKGEDIGKFYIGNIFPSISRSADYESRTAMNQNPEASVDENAGDSSDGKKGLLHSMIGSMYPAVTVLDDDLAEEDPGIIFDPETTGDTKTDSSDEEQATVIDTQNPESPKPATAHIDYSKPVVIIYHTHATESYQPVTEGNFHSLNEYGTVREVGDVMTAELEAKGIQVIHDKTVHDSPSYNQSYSRSLETIQKLMGENKTTQIVVDLHRDAASYSGNVGKSVTIKKETVAKYSLVVGTGNPNVEALKLFANHINKKAEDLYPGFGGKIIEKQYKFNQYVSDYHILLEVGNNQNTIEEAKACGKYFADVLAESIKDIE</sequence>
<keyword evidence="2" id="KW-1133">Transmembrane helix</keyword>
<dbReference type="InterPro" id="IPR010897">
    <property type="entry name" value="Spore_II_P"/>
</dbReference>
<feature type="region of interest" description="Disordered" evidence="1">
    <location>
        <begin position="73"/>
        <end position="97"/>
    </location>
</feature>
<evidence type="ECO:0000256" key="1">
    <source>
        <dbReference type="SAM" id="MobiDB-lite"/>
    </source>
</evidence>
<evidence type="ECO:0000256" key="2">
    <source>
        <dbReference type="SAM" id="Phobius"/>
    </source>
</evidence>
<dbReference type="NCBIfam" id="TIGR02867">
    <property type="entry name" value="spore_II_P"/>
    <property type="match status" value="1"/>
</dbReference>
<keyword evidence="2" id="KW-0472">Membrane</keyword>
<keyword evidence="4" id="KW-1185">Reference proteome</keyword>
<keyword evidence="2" id="KW-0812">Transmembrane</keyword>
<gene>
    <name evidence="3" type="ORF">KCX82_00360</name>
</gene>
<accession>A0A8J8AZA6</accession>
<organism evidence="3 4">
    <name type="scientific">Sinanaerobacter chloroacetimidivorans</name>
    <dbReference type="NCBI Taxonomy" id="2818044"/>
    <lineage>
        <taxon>Bacteria</taxon>
        <taxon>Bacillati</taxon>
        <taxon>Bacillota</taxon>
        <taxon>Clostridia</taxon>
        <taxon>Peptostreptococcales</taxon>
        <taxon>Anaerovoracaceae</taxon>
        <taxon>Sinanaerobacter</taxon>
    </lineage>
</organism>
<feature type="transmembrane region" description="Helical" evidence="2">
    <location>
        <begin position="20"/>
        <end position="39"/>
    </location>
</feature>